<keyword evidence="2" id="KW-1185">Reference proteome</keyword>
<dbReference type="AlphaFoldDB" id="A0A096B8J9"/>
<evidence type="ECO:0000313" key="2">
    <source>
        <dbReference type="Proteomes" id="UP000029585"/>
    </source>
</evidence>
<dbReference type="PATRIC" id="fig|742738.3.peg.2108"/>
<reference evidence="1 2" key="1">
    <citation type="submission" date="2011-08" db="EMBL/GenBank/DDBJ databases">
        <title>The Genome Sequence of Clostridium orbiscindens 1_3_50AFAA.</title>
        <authorList>
            <consortium name="The Broad Institute Genome Sequencing Platform"/>
            <person name="Earl A."/>
            <person name="Ward D."/>
            <person name="Feldgarden M."/>
            <person name="Gevers D."/>
            <person name="Daigneault M."/>
            <person name="Strauss J."/>
            <person name="Allen-Vercoe E."/>
            <person name="Young S.K."/>
            <person name="Zeng Q."/>
            <person name="Gargeya S."/>
            <person name="Fitzgerald M."/>
            <person name="Haas B."/>
            <person name="Abouelleil A."/>
            <person name="Alvarado L."/>
            <person name="Arachchi H.M."/>
            <person name="Berlin A."/>
            <person name="Brown A."/>
            <person name="Chapman S.B."/>
            <person name="Chen Z."/>
            <person name="Dunbar C."/>
            <person name="Freedman E."/>
            <person name="Gearin G."/>
            <person name="Gellesch M."/>
            <person name="Goldberg J."/>
            <person name="Griggs A."/>
            <person name="Gujja S."/>
            <person name="Heiman D."/>
            <person name="Howarth C."/>
            <person name="Larson L."/>
            <person name="Lui A."/>
            <person name="MacDonald P.J.P."/>
            <person name="Montmayeur A."/>
            <person name="Murphy C."/>
            <person name="Neiman D."/>
            <person name="Pearson M."/>
            <person name="Priest M."/>
            <person name="Roberts A."/>
            <person name="Saif S."/>
            <person name="Shea T."/>
            <person name="Shenoy N."/>
            <person name="Sisk P."/>
            <person name="Stolte C."/>
            <person name="Sykes S."/>
            <person name="Wortman J."/>
            <person name="Nusbaum C."/>
            <person name="Birren B."/>
        </authorList>
    </citation>
    <scope>NUCLEOTIDE SEQUENCE [LARGE SCALE GENOMIC DNA]</scope>
    <source>
        <strain evidence="1 2">1_3_50AFAA</strain>
    </source>
</reference>
<comment type="caution">
    <text evidence="1">The sequence shown here is derived from an EMBL/GenBank/DDBJ whole genome shotgun (WGS) entry which is preliminary data.</text>
</comment>
<evidence type="ECO:0000313" key="1">
    <source>
        <dbReference type="EMBL" id="KGF55321.1"/>
    </source>
</evidence>
<dbReference type="Proteomes" id="UP000029585">
    <property type="component" value="Unassembled WGS sequence"/>
</dbReference>
<gene>
    <name evidence="1" type="ORF">HMPREF9460_02056</name>
</gene>
<dbReference type="RefSeq" id="WP_009258146.1">
    <property type="nucleotide sequence ID" value="NZ_KN174163.1"/>
</dbReference>
<protein>
    <recommendedName>
        <fullName evidence="3">DUF3789 domain-containing protein</fullName>
    </recommendedName>
</protein>
<accession>A0A096B8J9</accession>
<organism evidence="1 2">
    <name type="scientific">Flavonifractor plautii 1_3_50AFAA</name>
    <dbReference type="NCBI Taxonomy" id="742738"/>
    <lineage>
        <taxon>Bacteria</taxon>
        <taxon>Bacillati</taxon>
        <taxon>Bacillota</taxon>
        <taxon>Clostridia</taxon>
        <taxon>Eubacteriales</taxon>
        <taxon>Oscillospiraceae</taxon>
        <taxon>Flavonifractor</taxon>
    </lineage>
</organism>
<dbReference type="EMBL" id="ADLO01000059">
    <property type="protein sequence ID" value="KGF55321.1"/>
    <property type="molecule type" value="Genomic_DNA"/>
</dbReference>
<dbReference type="eggNOG" id="ENOG50327ZQ">
    <property type="taxonomic scope" value="Bacteria"/>
</dbReference>
<evidence type="ECO:0008006" key="3">
    <source>
        <dbReference type="Google" id="ProtNLM"/>
    </source>
</evidence>
<proteinExistence type="predicted"/>
<name>A0A096B8J9_FLAPL</name>
<dbReference type="HOGENOM" id="CLU_214204_1_0_9"/>
<sequence>MEGLFFVIGFLLGSLSGVTLMCLVQINHIRKEDHDEQS</sequence>